<name>A0ABR3DU97_NEUIN</name>
<evidence type="ECO:0000313" key="2">
    <source>
        <dbReference type="Proteomes" id="UP001451303"/>
    </source>
</evidence>
<organism evidence="1 2">
    <name type="scientific">Neurospora intermedia</name>
    <dbReference type="NCBI Taxonomy" id="5142"/>
    <lineage>
        <taxon>Eukaryota</taxon>
        <taxon>Fungi</taxon>
        <taxon>Dikarya</taxon>
        <taxon>Ascomycota</taxon>
        <taxon>Pezizomycotina</taxon>
        <taxon>Sordariomycetes</taxon>
        <taxon>Sordariomycetidae</taxon>
        <taxon>Sordariales</taxon>
        <taxon>Sordariaceae</taxon>
        <taxon>Neurospora</taxon>
    </lineage>
</organism>
<accession>A0ABR3DU97</accession>
<comment type="caution">
    <text evidence="1">The sequence shown here is derived from an EMBL/GenBank/DDBJ whole genome shotgun (WGS) entry which is preliminary data.</text>
</comment>
<evidence type="ECO:0000313" key="1">
    <source>
        <dbReference type="EMBL" id="KAL0476236.1"/>
    </source>
</evidence>
<dbReference type="EMBL" id="JAVLET010000001">
    <property type="protein sequence ID" value="KAL0476236.1"/>
    <property type="molecule type" value="Genomic_DNA"/>
</dbReference>
<dbReference type="Proteomes" id="UP001451303">
    <property type="component" value="Unassembled WGS sequence"/>
</dbReference>
<gene>
    <name evidence="1" type="ORF">QR685DRAFT_514837</name>
</gene>
<sequence length="75" mass="8626">MQPLLARTLNVVEQHRQAFLPLLGEQRTRNLPPQGPAPSTVNPRPRHHILPCWCGFCESSILFHPSELGYRFPRD</sequence>
<keyword evidence="2" id="KW-1185">Reference proteome</keyword>
<proteinExistence type="predicted"/>
<protein>
    <submittedName>
        <fullName evidence="1">Uncharacterized protein</fullName>
    </submittedName>
</protein>
<reference evidence="1 2" key="1">
    <citation type="submission" date="2023-09" db="EMBL/GenBank/DDBJ databases">
        <title>Multi-omics analysis of a traditional fermented food reveals byproduct-associated fungal strains for waste-to-food upcycling.</title>
        <authorList>
            <consortium name="Lawrence Berkeley National Laboratory"/>
            <person name="Rekdal V.M."/>
            <person name="Villalobos-Escobedo J.M."/>
            <person name="Rodriguez-Valeron N."/>
            <person name="Garcia M.O."/>
            <person name="Vasquez D.P."/>
            <person name="Damayanti I."/>
            <person name="Sorensen P.M."/>
            <person name="Baidoo E.E."/>
            <person name="De Carvalho A.C."/>
            <person name="Riley R."/>
            <person name="Lipzen A."/>
            <person name="He G."/>
            <person name="Yan M."/>
            <person name="Haridas S."/>
            <person name="Daum C."/>
            <person name="Yoshinaga Y."/>
            <person name="Ng V."/>
            <person name="Grigoriev I.V."/>
            <person name="Munk R."/>
            <person name="Nuraida L."/>
            <person name="Wijaya C.H."/>
            <person name="Morales P.-C."/>
            <person name="Keasling J.D."/>
        </authorList>
    </citation>
    <scope>NUCLEOTIDE SEQUENCE [LARGE SCALE GENOMIC DNA]</scope>
    <source>
        <strain evidence="1 2">FGSC 2613</strain>
    </source>
</reference>